<dbReference type="EMBL" id="MU276319">
    <property type="protein sequence ID" value="KAI0039330.1"/>
    <property type="molecule type" value="Genomic_DNA"/>
</dbReference>
<accession>A0ACB8R6C9</accession>
<reference evidence="1" key="1">
    <citation type="submission" date="2021-02" db="EMBL/GenBank/DDBJ databases">
        <authorList>
            <consortium name="DOE Joint Genome Institute"/>
            <person name="Ahrendt S."/>
            <person name="Looney B.P."/>
            <person name="Miyauchi S."/>
            <person name="Morin E."/>
            <person name="Drula E."/>
            <person name="Courty P.E."/>
            <person name="Chicoki N."/>
            <person name="Fauchery L."/>
            <person name="Kohler A."/>
            <person name="Kuo A."/>
            <person name="Labutti K."/>
            <person name="Pangilinan J."/>
            <person name="Lipzen A."/>
            <person name="Riley R."/>
            <person name="Andreopoulos W."/>
            <person name="He G."/>
            <person name="Johnson J."/>
            <person name="Barry K.W."/>
            <person name="Grigoriev I.V."/>
            <person name="Nagy L."/>
            <person name="Hibbett D."/>
            <person name="Henrissat B."/>
            <person name="Matheny P.B."/>
            <person name="Labbe J."/>
            <person name="Martin F."/>
        </authorList>
    </citation>
    <scope>NUCLEOTIDE SEQUENCE</scope>
    <source>
        <strain evidence="1">FP105234-sp</strain>
    </source>
</reference>
<name>A0ACB8R6C9_9AGAM</name>
<proteinExistence type="predicted"/>
<reference evidence="1" key="2">
    <citation type="journal article" date="2022" name="New Phytol.">
        <title>Evolutionary transition to the ectomycorrhizal habit in the genomes of a hyperdiverse lineage of mushroom-forming fungi.</title>
        <authorList>
            <person name="Looney B."/>
            <person name="Miyauchi S."/>
            <person name="Morin E."/>
            <person name="Drula E."/>
            <person name="Courty P.E."/>
            <person name="Kohler A."/>
            <person name="Kuo A."/>
            <person name="LaButti K."/>
            <person name="Pangilinan J."/>
            <person name="Lipzen A."/>
            <person name="Riley R."/>
            <person name="Andreopoulos W."/>
            <person name="He G."/>
            <person name="Johnson J."/>
            <person name="Nolan M."/>
            <person name="Tritt A."/>
            <person name="Barry K.W."/>
            <person name="Grigoriev I.V."/>
            <person name="Nagy L.G."/>
            <person name="Hibbett D."/>
            <person name="Henrissat B."/>
            <person name="Matheny P.B."/>
            <person name="Labbe J."/>
            <person name="Martin F.M."/>
        </authorList>
    </citation>
    <scope>NUCLEOTIDE SEQUENCE</scope>
    <source>
        <strain evidence="1">FP105234-sp</strain>
    </source>
</reference>
<organism evidence="1 2">
    <name type="scientific">Auriscalpium vulgare</name>
    <dbReference type="NCBI Taxonomy" id="40419"/>
    <lineage>
        <taxon>Eukaryota</taxon>
        <taxon>Fungi</taxon>
        <taxon>Dikarya</taxon>
        <taxon>Basidiomycota</taxon>
        <taxon>Agaricomycotina</taxon>
        <taxon>Agaricomycetes</taxon>
        <taxon>Russulales</taxon>
        <taxon>Auriscalpiaceae</taxon>
        <taxon>Auriscalpium</taxon>
    </lineage>
</organism>
<dbReference type="Proteomes" id="UP000814033">
    <property type="component" value="Unassembled WGS sequence"/>
</dbReference>
<comment type="caution">
    <text evidence="1">The sequence shown here is derived from an EMBL/GenBank/DDBJ whole genome shotgun (WGS) entry which is preliminary data.</text>
</comment>
<protein>
    <submittedName>
        <fullName evidence="1">Uncharacterized protein</fullName>
    </submittedName>
</protein>
<keyword evidence="2" id="KW-1185">Reference proteome</keyword>
<sequence length="628" mass="70480">MSTVSAAPPRSFTAQRSANLEAQTASWHRVGAARATRVMTNESADAVWLSSSNADWIPPHPDSFPAFVGERSDGLRGHHEPTRVPQRYSEARPWLAYMWSLDADDPARISLVTDKKVRTVRWTPEPRQVAILPATAQILIDEYEAALALAKEVDIRLLDNQHRIPADLRLDDEVFTDLHYGRYDLHRTLIVCATVQRAIIELRGFALWANYTLAFRAGFITQQESLLPVVGCWVLATDTHIWERLTYGGVPCWRLTTSRPKDPAAYNVLQSGIPPELALDDWDEDIHHPRPEDTYGKKERKARAEIAKFEAAGKFHDAMEVQDAFDGFSQRQTWDERMATRREMQGESPPPEPRPPAPRRARAPRRVRPRSRSRSPRRSDGPYRPDGRMRAPFHQPADWRARPHSRPRSPSPGPSHRARWSSRPRSRSYSPPPLARRMARDWRSPSPQGYGRDSPRLLRRLRDQSPDEFARSSGAGSAYRYRTASLSPARSAQRSPTASRSRSRSRSVVLLRSPTPPLAVSPPGTPMDDSPPPAPPTPQPSPSPDPMPPALEPAPGPHSLSLSASLLVSTSLAFTVAEALDFARIGWWNGAVEDAPLAPWELLTHIPAYPDDVYQFPVPPPSRRPHNS</sequence>
<gene>
    <name evidence="1" type="ORF">FA95DRAFT_1612654</name>
</gene>
<evidence type="ECO:0000313" key="1">
    <source>
        <dbReference type="EMBL" id="KAI0039330.1"/>
    </source>
</evidence>
<evidence type="ECO:0000313" key="2">
    <source>
        <dbReference type="Proteomes" id="UP000814033"/>
    </source>
</evidence>